<evidence type="ECO:0000259" key="1">
    <source>
        <dbReference type="Pfam" id="PF18736"/>
    </source>
</evidence>
<evidence type="ECO:0000313" key="3">
    <source>
        <dbReference type="Proteomes" id="UP000006420"/>
    </source>
</evidence>
<dbReference type="InterPro" id="IPR041318">
    <property type="entry name" value="pEK499_p136"/>
</dbReference>
<protein>
    <recommendedName>
        <fullName evidence="1">pEK499-p136 HEPN domain-containing protein</fullName>
    </recommendedName>
</protein>
<dbReference type="Pfam" id="PF18736">
    <property type="entry name" value="pEK499_p136"/>
    <property type="match status" value="1"/>
</dbReference>
<evidence type="ECO:0000313" key="2">
    <source>
        <dbReference type="EMBL" id="EGK03479.1"/>
    </source>
</evidence>
<dbReference type="eggNOG" id="ENOG50337I8">
    <property type="taxonomic scope" value="Bacteria"/>
</dbReference>
<dbReference type="Proteomes" id="UP000006420">
    <property type="component" value="Unassembled WGS sequence"/>
</dbReference>
<dbReference type="RefSeq" id="WP_006842917.1">
    <property type="nucleotide sequence ID" value="NZ_AQWJ01000003.1"/>
</dbReference>
<reference evidence="2 3" key="1">
    <citation type="submission" date="2011-04" db="EMBL/GenBank/DDBJ databases">
        <title>The Genome Sequence of Dysgonomonas mossii DSM 22836.</title>
        <authorList>
            <consortium name="The Broad Institute Genome Sequencing Platform"/>
            <person name="Earl A."/>
            <person name="Ward D."/>
            <person name="Feldgarden M."/>
            <person name="Gevers D."/>
            <person name="Pudlo N."/>
            <person name="Martens E."/>
            <person name="Allen-Vercoe E."/>
            <person name="Young S.K."/>
            <person name="Zeng Q."/>
            <person name="Gargeya S."/>
            <person name="Fitzgerald M."/>
            <person name="Haas B."/>
            <person name="Abouelleil A."/>
            <person name="Alvarado L."/>
            <person name="Arachchi H.M."/>
            <person name="Berlin A."/>
            <person name="Brown A."/>
            <person name="Chapman S.B."/>
            <person name="Chen Z."/>
            <person name="Dunbar C."/>
            <person name="Freedman E."/>
            <person name="Gearin G."/>
            <person name="Gellesch M."/>
            <person name="Goldberg J."/>
            <person name="Griggs A."/>
            <person name="Gujja S."/>
            <person name="Heiman D."/>
            <person name="Howarth C."/>
            <person name="Larson L."/>
            <person name="Lui A."/>
            <person name="MacDonald P.J.P."/>
            <person name="Mehta T."/>
            <person name="Montmayeur A."/>
            <person name="Murphy C."/>
            <person name="Neiman D."/>
            <person name="Pearson M."/>
            <person name="Priest M."/>
            <person name="Roberts A."/>
            <person name="Saif S."/>
            <person name="Shea T."/>
            <person name="Shenoy N."/>
            <person name="Sisk P."/>
            <person name="Stolte C."/>
            <person name="Sykes S."/>
            <person name="Yandava C."/>
            <person name="Wortman J."/>
            <person name="Nusbaum C."/>
            <person name="Birren B."/>
        </authorList>
    </citation>
    <scope>NUCLEOTIDE SEQUENCE [LARGE SCALE GENOMIC DNA]</scope>
    <source>
        <strain evidence="2 3">DSM 22836</strain>
    </source>
</reference>
<dbReference type="EMBL" id="ADLW01000006">
    <property type="protein sequence ID" value="EGK03479.1"/>
    <property type="molecule type" value="Genomic_DNA"/>
</dbReference>
<dbReference type="AlphaFoldDB" id="F8X101"/>
<dbReference type="GeneID" id="78082198"/>
<keyword evidence="3" id="KW-1185">Reference proteome</keyword>
<proteinExistence type="predicted"/>
<accession>F8X101</accession>
<comment type="caution">
    <text evidence="2">The sequence shown here is derived from an EMBL/GenBank/DDBJ whole genome shotgun (WGS) entry which is preliminary data.</text>
</comment>
<feature type="domain" description="pEK499-p136 HEPN" evidence="1">
    <location>
        <begin position="5"/>
        <end position="177"/>
    </location>
</feature>
<gene>
    <name evidence="2" type="ORF">HMPREF9456_01546</name>
</gene>
<dbReference type="HOGENOM" id="CLU_1508333_0_0_10"/>
<organism evidence="2 3">
    <name type="scientific">Dysgonomonas mossii DSM 22836</name>
    <dbReference type="NCBI Taxonomy" id="742767"/>
    <lineage>
        <taxon>Bacteria</taxon>
        <taxon>Pseudomonadati</taxon>
        <taxon>Bacteroidota</taxon>
        <taxon>Bacteroidia</taxon>
        <taxon>Bacteroidales</taxon>
        <taxon>Dysgonomonadaceae</taxon>
        <taxon>Dysgonomonas</taxon>
    </lineage>
</organism>
<dbReference type="OrthoDB" id="1492635at2"/>
<name>F8X101_9BACT</name>
<sequence length="178" mass="21415">MASPSIQYFDISFIERTLENLKKYEGKYDFTMLLNSLLGLLVVPNEYNIAKKRRFKYPFLNEKISKFSSIKEIFKNKSYSFLDKDKKEINQYKFRWLDDNKNVLTINNITLESFLRRIRNGIAHFGITPVKEDSLWIGIIIRNYKNREMNMEVYFEEDELRTFALFIAEKYLETVVKK</sequence>
<dbReference type="STRING" id="742767.HMPREF9456_01546"/>